<organism evidence="1">
    <name type="scientific">Anguilla anguilla</name>
    <name type="common">European freshwater eel</name>
    <name type="synonym">Muraena anguilla</name>
    <dbReference type="NCBI Taxonomy" id="7936"/>
    <lineage>
        <taxon>Eukaryota</taxon>
        <taxon>Metazoa</taxon>
        <taxon>Chordata</taxon>
        <taxon>Craniata</taxon>
        <taxon>Vertebrata</taxon>
        <taxon>Euteleostomi</taxon>
        <taxon>Actinopterygii</taxon>
        <taxon>Neopterygii</taxon>
        <taxon>Teleostei</taxon>
        <taxon>Anguilliformes</taxon>
        <taxon>Anguillidae</taxon>
        <taxon>Anguilla</taxon>
    </lineage>
</organism>
<protein>
    <submittedName>
        <fullName evidence="1">Uncharacterized protein</fullName>
    </submittedName>
</protein>
<sequence>MGLQMIQTFWICLF</sequence>
<dbReference type="EMBL" id="GBXM01008997">
    <property type="protein sequence ID" value="JAH99580.1"/>
    <property type="molecule type" value="Transcribed_RNA"/>
</dbReference>
<reference evidence="1" key="2">
    <citation type="journal article" date="2015" name="Fish Shellfish Immunol.">
        <title>Early steps in the European eel (Anguilla anguilla)-Vibrio vulnificus interaction in the gills: Role of the RtxA13 toxin.</title>
        <authorList>
            <person name="Callol A."/>
            <person name="Pajuelo D."/>
            <person name="Ebbesson L."/>
            <person name="Teles M."/>
            <person name="MacKenzie S."/>
            <person name="Amaro C."/>
        </authorList>
    </citation>
    <scope>NUCLEOTIDE SEQUENCE</scope>
</reference>
<evidence type="ECO:0000313" key="1">
    <source>
        <dbReference type="EMBL" id="JAH99580.1"/>
    </source>
</evidence>
<accession>A0A0E9XCL2</accession>
<name>A0A0E9XCL2_ANGAN</name>
<proteinExistence type="predicted"/>
<reference evidence="1" key="1">
    <citation type="submission" date="2014-11" db="EMBL/GenBank/DDBJ databases">
        <authorList>
            <person name="Amaro Gonzalez C."/>
        </authorList>
    </citation>
    <scope>NUCLEOTIDE SEQUENCE</scope>
</reference>